<feature type="region of interest" description="Disordered" evidence="1">
    <location>
        <begin position="402"/>
        <end position="421"/>
    </location>
</feature>
<feature type="compositionally biased region" description="Acidic residues" evidence="1">
    <location>
        <begin position="271"/>
        <end position="286"/>
    </location>
</feature>
<dbReference type="PANTHER" id="PTHR34223">
    <property type="entry name" value="OS11G0201299 PROTEIN"/>
    <property type="match status" value="1"/>
</dbReference>
<dbReference type="CDD" id="cd22160">
    <property type="entry name" value="F-box_AtFBL13-like"/>
    <property type="match status" value="1"/>
</dbReference>
<dbReference type="InterPro" id="IPR036047">
    <property type="entry name" value="F-box-like_dom_sf"/>
</dbReference>
<dbReference type="Gene3D" id="3.80.10.10">
    <property type="entry name" value="Ribonuclease Inhibitor"/>
    <property type="match status" value="1"/>
</dbReference>
<dbReference type="Gene3D" id="1.20.1280.50">
    <property type="match status" value="1"/>
</dbReference>
<reference evidence="4" key="1">
    <citation type="submission" date="2024-06" db="EMBL/GenBank/DDBJ databases">
        <authorList>
            <person name="Ryan C."/>
        </authorList>
    </citation>
    <scope>NUCLEOTIDE SEQUENCE [LARGE SCALE GENOMIC DNA]</scope>
</reference>
<proteinExistence type="predicted"/>
<feature type="compositionally biased region" description="Acidic residues" evidence="1">
    <location>
        <begin position="306"/>
        <end position="338"/>
    </location>
</feature>
<keyword evidence="4" id="KW-1185">Reference proteome</keyword>
<dbReference type="InterPro" id="IPR001810">
    <property type="entry name" value="F-box_dom"/>
</dbReference>
<dbReference type="SUPFAM" id="SSF81383">
    <property type="entry name" value="F-box domain"/>
    <property type="match status" value="1"/>
</dbReference>
<feature type="region of interest" description="Disordered" evidence="1">
    <location>
        <begin position="271"/>
        <end position="358"/>
    </location>
</feature>
<feature type="compositionally biased region" description="Basic residues" evidence="1">
    <location>
        <begin position="1"/>
        <end position="11"/>
    </location>
</feature>
<evidence type="ECO:0000259" key="2">
    <source>
        <dbReference type="PROSITE" id="PS50181"/>
    </source>
</evidence>
<dbReference type="InterPro" id="IPR032675">
    <property type="entry name" value="LRR_dom_sf"/>
</dbReference>
<dbReference type="PROSITE" id="PS50181">
    <property type="entry name" value="FBOX"/>
    <property type="match status" value="1"/>
</dbReference>
<name>A0ABC9B9H2_9POAL</name>
<evidence type="ECO:0000256" key="1">
    <source>
        <dbReference type="SAM" id="MobiDB-lite"/>
    </source>
</evidence>
<dbReference type="EMBL" id="OZ075135">
    <property type="protein sequence ID" value="CAL4997318.1"/>
    <property type="molecule type" value="Genomic_DNA"/>
</dbReference>
<dbReference type="Pfam" id="PF00646">
    <property type="entry name" value="F-box"/>
    <property type="match status" value="1"/>
</dbReference>
<dbReference type="AlphaFoldDB" id="A0ABC9B9H2"/>
<protein>
    <recommendedName>
        <fullName evidence="2">F-box domain-containing protein</fullName>
    </recommendedName>
</protein>
<organism evidence="3 4">
    <name type="scientific">Urochloa decumbens</name>
    <dbReference type="NCBI Taxonomy" id="240449"/>
    <lineage>
        <taxon>Eukaryota</taxon>
        <taxon>Viridiplantae</taxon>
        <taxon>Streptophyta</taxon>
        <taxon>Embryophyta</taxon>
        <taxon>Tracheophyta</taxon>
        <taxon>Spermatophyta</taxon>
        <taxon>Magnoliopsida</taxon>
        <taxon>Liliopsida</taxon>
        <taxon>Poales</taxon>
        <taxon>Poaceae</taxon>
        <taxon>PACMAD clade</taxon>
        <taxon>Panicoideae</taxon>
        <taxon>Panicodae</taxon>
        <taxon>Paniceae</taxon>
        <taxon>Melinidinae</taxon>
        <taxon>Urochloa</taxon>
    </lineage>
</organism>
<evidence type="ECO:0000313" key="3">
    <source>
        <dbReference type="EMBL" id="CAL4997318.1"/>
    </source>
</evidence>
<gene>
    <name evidence="3" type="ORF">URODEC1_LOCUS63336</name>
</gene>
<sequence>MRHSPPRRGRRRAGEDGATAPVPVPDRLSALPDALLHRVLSRLKAWEVVRTCVLARRWRHLWASAPCVDLRIRAGSDGDGDDEAPEEFARFARRLFRGRDASAAVDTLRLRSSDADGAFDEDDARSWIRTAIKRKARFIHLIGHRNGLAVLEHAAFVSSHLKILKLSCAMLDRNLLRQLSSRCPSLEEMDLKDCLVTDNGVSSASLKTLTMVKCTFNVDFSVAAPNLVLLRCIKPIGKAPSFQNLGSLVAATIILDDYCFRDDFEDFSKDELDETTDDDEPDDARDDNDGYGKKRKRKQAKPTVMSDDDDLDGDTDDDESDGDTDDDELDETSEDDSDDGKKRKRKAGAGYGFGLPQKIHRPGVYKDVQDYGSDIESDDDTFEYSDIANDCDVSSYDGICQSSGKDGSSRQVFGENSGSNDSKVLGGQNVLHSLSNATSLELLADAGEVILTRELRSCQSFSNLKTLSLGEWCMGDDFDNLIFFLQHSPNLERLFLELKLNLSIRKPLETGVKPKGRSFACKHLQMVKIKCSKDDVRVHKLAHLFRANGVSVEKIFVRRTGSAYLRGKKMMKDFARHELEFWGDD</sequence>
<dbReference type="PANTHER" id="PTHR34223:SF120">
    <property type="entry name" value="F-BOX DOMAIN-CONTAINING PROTEIN"/>
    <property type="match status" value="1"/>
</dbReference>
<reference evidence="3 4" key="2">
    <citation type="submission" date="2024-10" db="EMBL/GenBank/DDBJ databases">
        <authorList>
            <person name="Ryan C."/>
        </authorList>
    </citation>
    <scope>NUCLEOTIDE SEQUENCE [LARGE SCALE GENOMIC DNA]</scope>
</reference>
<evidence type="ECO:0000313" key="4">
    <source>
        <dbReference type="Proteomes" id="UP001497457"/>
    </source>
</evidence>
<dbReference type="InterPro" id="IPR053781">
    <property type="entry name" value="F-box_AtFBL13-like"/>
</dbReference>
<accession>A0ABC9B9H2</accession>
<dbReference type="SUPFAM" id="SSF52058">
    <property type="entry name" value="L domain-like"/>
    <property type="match status" value="1"/>
</dbReference>
<feature type="region of interest" description="Disordered" evidence="1">
    <location>
        <begin position="1"/>
        <end position="24"/>
    </location>
</feature>
<dbReference type="InterPro" id="IPR053197">
    <property type="entry name" value="F-box_SCFL_complex_component"/>
</dbReference>
<dbReference type="Proteomes" id="UP001497457">
    <property type="component" value="Chromosome 25rd"/>
</dbReference>
<feature type="domain" description="F-box" evidence="2">
    <location>
        <begin position="25"/>
        <end position="61"/>
    </location>
</feature>